<dbReference type="InterPro" id="IPR003661">
    <property type="entry name" value="HisK_dim/P_dom"/>
</dbReference>
<dbReference type="EC" id="2.7.13.3" evidence="2"/>
<keyword evidence="4" id="KW-0808">Transferase</keyword>
<evidence type="ECO:0000256" key="7">
    <source>
        <dbReference type="SAM" id="Coils"/>
    </source>
</evidence>
<keyword evidence="3 6" id="KW-0597">Phosphoprotein</keyword>
<dbReference type="InterPro" id="IPR003594">
    <property type="entry name" value="HATPase_dom"/>
</dbReference>
<evidence type="ECO:0000256" key="4">
    <source>
        <dbReference type="ARBA" id="ARBA00022679"/>
    </source>
</evidence>
<dbReference type="FunFam" id="3.30.565.10:FF:000006">
    <property type="entry name" value="Sensor histidine kinase WalK"/>
    <property type="match status" value="1"/>
</dbReference>
<dbReference type="STRING" id="1168035.SAMN05444280_13530"/>
<dbReference type="OrthoDB" id="9781208at2"/>
<dbReference type="SMART" id="SM00448">
    <property type="entry name" value="REC"/>
    <property type="match status" value="1"/>
</dbReference>
<evidence type="ECO:0000256" key="1">
    <source>
        <dbReference type="ARBA" id="ARBA00000085"/>
    </source>
</evidence>
<sequence length="377" mass="41977">MIMKNKDLILIVDDQPNNLKVISSVLGDKYSISVANSGENALKILNKVTPQLILLDIMMPGMNGFEVCEKLKANEGTKEIPVIFLTAKTEISDLVKGFNYGAVDYITKPFNATEVKVRINNHLSLAHAKSQIKAQKKDLQEKNRALKKLMNEKDKFFSIIAHDLKSPFSGLLGMLELMNDEGTELTKEETKKLLPALLKNAENVYALVENLLEWSRLQRNAREVNSEKINPQEVVNEVLGYLEATANQKQITLINEVNENHAVFADRMMFNTILRNLISNALKFTREGGKITVASETEADGKVTFSVTDTGIGMDSKTINEVFSIDKNVSTPGTKNEKGTGLGLILCKEFIELQKGEIRIKSKVNEGTCISFTLPKN</sequence>
<dbReference type="CDD" id="cd00082">
    <property type="entry name" value="HisKA"/>
    <property type="match status" value="1"/>
</dbReference>
<dbReference type="Proteomes" id="UP000184050">
    <property type="component" value="Unassembled WGS sequence"/>
</dbReference>
<proteinExistence type="predicted"/>
<dbReference type="PANTHER" id="PTHR43547:SF2">
    <property type="entry name" value="HYBRID SIGNAL TRANSDUCTION HISTIDINE KINASE C"/>
    <property type="match status" value="1"/>
</dbReference>
<dbReference type="SUPFAM" id="SSF47384">
    <property type="entry name" value="Homodimeric domain of signal transducing histidine kinase"/>
    <property type="match status" value="1"/>
</dbReference>
<feature type="coiled-coil region" evidence="7">
    <location>
        <begin position="125"/>
        <end position="152"/>
    </location>
</feature>
<feature type="domain" description="Response regulatory" evidence="9">
    <location>
        <begin position="8"/>
        <end position="123"/>
    </location>
</feature>
<dbReference type="SMART" id="SM00387">
    <property type="entry name" value="HATPase_c"/>
    <property type="match status" value="1"/>
</dbReference>
<dbReference type="AlphaFoldDB" id="A0A1M6MRT2"/>
<dbReference type="Pfam" id="PF00072">
    <property type="entry name" value="Response_reg"/>
    <property type="match status" value="1"/>
</dbReference>
<organism evidence="10 11">
    <name type="scientific">Tangfeifania diversioriginum</name>
    <dbReference type="NCBI Taxonomy" id="1168035"/>
    <lineage>
        <taxon>Bacteria</taxon>
        <taxon>Pseudomonadati</taxon>
        <taxon>Bacteroidota</taxon>
        <taxon>Bacteroidia</taxon>
        <taxon>Marinilabiliales</taxon>
        <taxon>Prolixibacteraceae</taxon>
        <taxon>Tangfeifania</taxon>
    </lineage>
</organism>
<keyword evidence="11" id="KW-1185">Reference proteome</keyword>
<evidence type="ECO:0000256" key="3">
    <source>
        <dbReference type="ARBA" id="ARBA00022553"/>
    </source>
</evidence>
<dbReference type="InterPro" id="IPR036890">
    <property type="entry name" value="HATPase_C_sf"/>
</dbReference>
<evidence type="ECO:0000256" key="2">
    <source>
        <dbReference type="ARBA" id="ARBA00012438"/>
    </source>
</evidence>
<evidence type="ECO:0000313" key="11">
    <source>
        <dbReference type="Proteomes" id="UP000184050"/>
    </source>
</evidence>
<feature type="domain" description="Histidine kinase" evidence="8">
    <location>
        <begin position="159"/>
        <end position="377"/>
    </location>
</feature>
<evidence type="ECO:0000259" key="8">
    <source>
        <dbReference type="PROSITE" id="PS50109"/>
    </source>
</evidence>
<dbReference type="PROSITE" id="PS50109">
    <property type="entry name" value="HIS_KIN"/>
    <property type="match status" value="1"/>
</dbReference>
<evidence type="ECO:0000256" key="6">
    <source>
        <dbReference type="PROSITE-ProRule" id="PRU00169"/>
    </source>
</evidence>
<dbReference type="RefSeq" id="WP_083578327.1">
    <property type="nucleotide sequence ID" value="NZ_FQZE01000035.1"/>
</dbReference>
<protein>
    <recommendedName>
        <fullName evidence="2">histidine kinase</fullName>
        <ecNumber evidence="2">2.7.13.3</ecNumber>
    </recommendedName>
</protein>
<reference evidence="10 11" key="1">
    <citation type="submission" date="2016-11" db="EMBL/GenBank/DDBJ databases">
        <authorList>
            <person name="Jaros S."/>
            <person name="Januszkiewicz K."/>
            <person name="Wedrychowicz H."/>
        </authorList>
    </citation>
    <scope>NUCLEOTIDE SEQUENCE [LARGE SCALE GENOMIC DNA]</scope>
    <source>
        <strain evidence="10 11">DSM 27063</strain>
    </source>
</reference>
<dbReference type="InterPro" id="IPR036097">
    <property type="entry name" value="HisK_dim/P_sf"/>
</dbReference>
<dbReference type="Gene3D" id="3.30.565.10">
    <property type="entry name" value="Histidine kinase-like ATPase, C-terminal domain"/>
    <property type="match status" value="1"/>
</dbReference>
<accession>A0A1M6MRT2</accession>
<dbReference type="Pfam" id="PF02518">
    <property type="entry name" value="HATPase_c"/>
    <property type="match status" value="1"/>
</dbReference>
<keyword evidence="7" id="KW-0175">Coiled coil</keyword>
<dbReference type="PROSITE" id="PS50110">
    <property type="entry name" value="RESPONSE_REGULATORY"/>
    <property type="match status" value="1"/>
</dbReference>
<dbReference type="InterPro" id="IPR004358">
    <property type="entry name" value="Sig_transdc_His_kin-like_C"/>
</dbReference>
<comment type="catalytic activity">
    <reaction evidence="1">
        <text>ATP + protein L-histidine = ADP + protein N-phospho-L-histidine.</text>
        <dbReference type="EC" id="2.7.13.3"/>
    </reaction>
</comment>
<dbReference type="SUPFAM" id="SSF55874">
    <property type="entry name" value="ATPase domain of HSP90 chaperone/DNA topoisomerase II/histidine kinase"/>
    <property type="match status" value="1"/>
</dbReference>
<feature type="modified residue" description="4-aspartylphosphate" evidence="6">
    <location>
        <position position="56"/>
    </location>
</feature>
<dbReference type="Pfam" id="PF00512">
    <property type="entry name" value="HisKA"/>
    <property type="match status" value="1"/>
</dbReference>
<gene>
    <name evidence="10" type="ORF">SAMN05444280_13530</name>
</gene>
<dbReference type="PRINTS" id="PR00344">
    <property type="entry name" value="BCTRLSENSOR"/>
</dbReference>
<name>A0A1M6MRT2_9BACT</name>
<evidence type="ECO:0000256" key="5">
    <source>
        <dbReference type="ARBA" id="ARBA00022777"/>
    </source>
</evidence>
<dbReference type="InterPro" id="IPR001789">
    <property type="entry name" value="Sig_transdc_resp-reg_receiver"/>
</dbReference>
<evidence type="ECO:0000313" key="10">
    <source>
        <dbReference type="EMBL" id="SHJ86235.1"/>
    </source>
</evidence>
<evidence type="ECO:0000259" key="9">
    <source>
        <dbReference type="PROSITE" id="PS50110"/>
    </source>
</evidence>
<dbReference type="EMBL" id="FQZE01000035">
    <property type="protein sequence ID" value="SHJ86235.1"/>
    <property type="molecule type" value="Genomic_DNA"/>
</dbReference>
<dbReference type="GO" id="GO:0000155">
    <property type="term" value="F:phosphorelay sensor kinase activity"/>
    <property type="evidence" value="ECO:0007669"/>
    <property type="project" value="InterPro"/>
</dbReference>
<dbReference type="CDD" id="cd19920">
    <property type="entry name" value="REC_PA4781-like"/>
    <property type="match status" value="1"/>
</dbReference>
<dbReference type="InterPro" id="IPR005467">
    <property type="entry name" value="His_kinase_dom"/>
</dbReference>
<dbReference type="Gene3D" id="1.10.287.130">
    <property type="match status" value="1"/>
</dbReference>
<dbReference type="Gene3D" id="3.40.50.2300">
    <property type="match status" value="1"/>
</dbReference>
<keyword evidence="5 10" id="KW-0418">Kinase</keyword>
<dbReference type="SMART" id="SM00388">
    <property type="entry name" value="HisKA"/>
    <property type="match status" value="1"/>
</dbReference>
<dbReference type="PANTHER" id="PTHR43547">
    <property type="entry name" value="TWO-COMPONENT HISTIDINE KINASE"/>
    <property type="match status" value="1"/>
</dbReference>
<dbReference type="SUPFAM" id="SSF52172">
    <property type="entry name" value="CheY-like"/>
    <property type="match status" value="1"/>
</dbReference>
<dbReference type="InterPro" id="IPR011006">
    <property type="entry name" value="CheY-like_superfamily"/>
</dbReference>